<dbReference type="InParanoid" id="A0A0C3B9H9"/>
<dbReference type="HOGENOM" id="CLU_2979933_0_0_1"/>
<name>A0A0C3B9H9_PILCF</name>
<reference evidence="2" key="2">
    <citation type="submission" date="2015-01" db="EMBL/GenBank/DDBJ databases">
        <title>Evolutionary Origins and Diversification of the Mycorrhizal Mutualists.</title>
        <authorList>
            <consortium name="DOE Joint Genome Institute"/>
            <consortium name="Mycorrhizal Genomics Consortium"/>
            <person name="Kohler A."/>
            <person name="Kuo A."/>
            <person name="Nagy L.G."/>
            <person name="Floudas D."/>
            <person name="Copeland A."/>
            <person name="Barry K.W."/>
            <person name="Cichocki N."/>
            <person name="Veneault-Fourrey C."/>
            <person name="LaButti K."/>
            <person name="Lindquist E.A."/>
            <person name="Lipzen A."/>
            <person name="Lundell T."/>
            <person name="Morin E."/>
            <person name="Murat C."/>
            <person name="Riley R."/>
            <person name="Ohm R."/>
            <person name="Sun H."/>
            <person name="Tunlid A."/>
            <person name="Henrissat B."/>
            <person name="Grigoriev I.V."/>
            <person name="Hibbett D.S."/>
            <person name="Martin F."/>
        </authorList>
    </citation>
    <scope>NUCLEOTIDE SEQUENCE [LARGE SCALE GENOMIC DNA]</scope>
    <source>
        <strain evidence="2">F 1598</strain>
    </source>
</reference>
<sequence length="58" mass="6225">MIVSLELFCDGGGFRLTDIDGTLCDKSSIPVPIVESESRAAPPMNLWEVAEKVCITGI</sequence>
<evidence type="ECO:0000313" key="1">
    <source>
        <dbReference type="EMBL" id="KIM73982.1"/>
    </source>
</evidence>
<proteinExistence type="predicted"/>
<organism evidence="1 2">
    <name type="scientific">Piloderma croceum (strain F 1598)</name>
    <dbReference type="NCBI Taxonomy" id="765440"/>
    <lineage>
        <taxon>Eukaryota</taxon>
        <taxon>Fungi</taxon>
        <taxon>Dikarya</taxon>
        <taxon>Basidiomycota</taxon>
        <taxon>Agaricomycotina</taxon>
        <taxon>Agaricomycetes</taxon>
        <taxon>Agaricomycetidae</taxon>
        <taxon>Atheliales</taxon>
        <taxon>Atheliaceae</taxon>
        <taxon>Piloderma</taxon>
    </lineage>
</organism>
<protein>
    <submittedName>
        <fullName evidence="1">Uncharacterized protein</fullName>
    </submittedName>
</protein>
<gene>
    <name evidence="1" type="ORF">PILCRDRAFT_828632</name>
</gene>
<dbReference type="AlphaFoldDB" id="A0A0C3B9H9"/>
<keyword evidence="2" id="KW-1185">Reference proteome</keyword>
<evidence type="ECO:0000313" key="2">
    <source>
        <dbReference type="Proteomes" id="UP000054166"/>
    </source>
</evidence>
<reference evidence="1 2" key="1">
    <citation type="submission" date="2014-04" db="EMBL/GenBank/DDBJ databases">
        <authorList>
            <consortium name="DOE Joint Genome Institute"/>
            <person name="Kuo A."/>
            <person name="Tarkka M."/>
            <person name="Buscot F."/>
            <person name="Kohler A."/>
            <person name="Nagy L.G."/>
            <person name="Floudas D."/>
            <person name="Copeland A."/>
            <person name="Barry K.W."/>
            <person name="Cichocki N."/>
            <person name="Veneault-Fourrey C."/>
            <person name="LaButti K."/>
            <person name="Lindquist E.A."/>
            <person name="Lipzen A."/>
            <person name="Lundell T."/>
            <person name="Morin E."/>
            <person name="Murat C."/>
            <person name="Sun H."/>
            <person name="Tunlid A."/>
            <person name="Henrissat B."/>
            <person name="Grigoriev I.V."/>
            <person name="Hibbett D.S."/>
            <person name="Martin F."/>
            <person name="Nordberg H.P."/>
            <person name="Cantor M.N."/>
            <person name="Hua S.X."/>
        </authorList>
    </citation>
    <scope>NUCLEOTIDE SEQUENCE [LARGE SCALE GENOMIC DNA]</scope>
    <source>
        <strain evidence="1 2">F 1598</strain>
    </source>
</reference>
<dbReference type="EMBL" id="KN833069">
    <property type="protein sequence ID" value="KIM73982.1"/>
    <property type="molecule type" value="Genomic_DNA"/>
</dbReference>
<dbReference type="Proteomes" id="UP000054166">
    <property type="component" value="Unassembled WGS sequence"/>
</dbReference>
<accession>A0A0C3B9H9</accession>